<feature type="signal peptide" evidence="1">
    <location>
        <begin position="1"/>
        <end position="25"/>
    </location>
</feature>
<sequence>MRFVRKKVASVALAVGLVCSGNALAFPTIDYPEIPPSVLENIRKVKQHGQLIATYTTWIDQNVNTYLMRIESTLGISFMKNNKTLKLNESLHNLKVKEKSQPLTNVCAIIAKRPTATSNTGNAQKTANEADNYAYNSVASYSLKTKDRSASDRKVKIISSDSERNINTQAGRVAEFNSKIVNNYKELKPGFSDIGLSDSERIEALQAQIEAPMSTQGDYMMNPNAFLNYSKKEEEAMKDFVNLVIPPYVNPNAYAKAGDDDELIKDLSQQVKRSALHSVLSNNVAERIPNDEGVSKLALLNETDKYYWKGEDSSGGVEDTFVTRLNTEVLTMTSTPIMREQALMMATRIQYSIDEYKQNLEKEYMMASEIIEKTNG</sequence>
<evidence type="ECO:0000313" key="3">
    <source>
        <dbReference type="Proteomes" id="UP000323225"/>
    </source>
</evidence>
<proteinExistence type="predicted"/>
<keyword evidence="1" id="KW-0732">Signal</keyword>
<dbReference type="AlphaFoldDB" id="A0A5Q6PIL0"/>
<dbReference type="Proteomes" id="UP000323225">
    <property type="component" value="Unassembled WGS sequence"/>
</dbReference>
<name>A0A5Q6PIL0_VIBCL</name>
<accession>A0A5Q6PIL0</accession>
<comment type="caution">
    <text evidence="2">The sequence shown here is derived from an EMBL/GenBank/DDBJ whole genome shotgun (WGS) entry which is preliminary data.</text>
</comment>
<dbReference type="EMBL" id="VUAA01000010">
    <property type="protein sequence ID" value="KAA1254677.1"/>
    <property type="molecule type" value="Genomic_DNA"/>
</dbReference>
<gene>
    <name evidence="2" type="ORF">F0M16_10445</name>
</gene>
<evidence type="ECO:0000256" key="1">
    <source>
        <dbReference type="SAM" id="SignalP"/>
    </source>
</evidence>
<organism evidence="2 3">
    <name type="scientific">Vibrio cholerae</name>
    <dbReference type="NCBI Taxonomy" id="666"/>
    <lineage>
        <taxon>Bacteria</taxon>
        <taxon>Pseudomonadati</taxon>
        <taxon>Pseudomonadota</taxon>
        <taxon>Gammaproteobacteria</taxon>
        <taxon>Vibrionales</taxon>
        <taxon>Vibrionaceae</taxon>
        <taxon>Vibrio</taxon>
    </lineage>
</organism>
<protein>
    <submittedName>
        <fullName evidence="2">Uncharacterized protein</fullName>
    </submittedName>
</protein>
<feature type="chain" id="PRO_5031243870" evidence="1">
    <location>
        <begin position="26"/>
        <end position="376"/>
    </location>
</feature>
<reference evidence="2 3" key="1">
    <citation type="submission" date="2019-09" db="EMBL/GenBank/DDBJ databases">
        <authorList>
            <person name="Kritzky A."/>
            <person name="Schelkanova E.Y."/>
            <person name="Alkhova Z.V."/>
            <person name="Smirnova N.I."/>
        </authorList>
    </citation>
    <scope>NUCLEOTIDE SEQUENCE [LARGE SCALE GENOMIC DNA]</scope>
    <source>
        <strain evidence="2 3">M1526</strain>
    </source>
</reference>
<evidence type="ECO:0000313" key="2">
    <source>
        <dbReference type="EMBL" id="KAA1254677.1"/>
    </source>
</evidence>